<dbReference type="Proteomes" id="UP001219525">
    <property type="component" value="Unassembled WGS sequence"/>
</dbReference>
<feature type="signal peptide" evidence="1">
    <location>
        <begin position="1"/>
        <end position="17"/>
    </location>
</feature>
<accession>A0AAD6V955</accession>
<reference evidence="2" key="1">
    <citation type="submission" date="2023-03" db="EMBL/GenBank/DDBJ databases">
        <title>Massive genome expansion in bonnet fungi (Mycena s.s.) driven by repeated elements and novel gene families across ecological guilds.</title>
        <authorList>
            <consortium name="Lawrence Berkeley National Laboratory"/>
            <person name="Harder C.B."/>
            <person name="Miyauchi S."/>
            <person name="Viragh M."/>
            <person name="Kuo A."/>
            <person name="Thoen E."/>
            <person name="Andreopoulos B."/>
            <person name="Lu D."/>
            <person name="Skrede I."/>
            <person name="Drula E."/>
            <person name="Henrissat B."/>
            <person name="Morin E."/>
            <person name="Kohler A."/>
            <person name="Barry K."/>
            <person name="LaButti K."/>
            <person name="Morin E."/>
            <person name="Salamov A."/>
            <person name="Lipzen A."/>
            <person name="Mereny Z."/>
            <person name="Hegedus B."/>
            <person name="Baldrian P."/>
            <person name="Stursova M."/>
            <person name="Weitz H."/>
            <person name="Taylor A."/>
            <person name="Grigoriev I.V."/>
            <person name="Nagy L.G."/>
            <person name="Martin F."/>
            <person name="Kauserud H."/>
        </authorList>
    </citation>
    <scope>NUCLEOTIDE SEQUENCE</scope>
    <source>
        <strain evidence="2">9144</strain>
    </source>
</reference>
<proteinExistence type="predicted"/>
<name>A0AAD6V955_9AGAR</name>
<gene>
    <name evidence="2" type="ORF">GGX14DRAFT_569460</name>
</gene>
<keyword evidence="1" id="KW-0732">Signal</keyword>
<organism evidence="2 3">
    <name type="scientific">Mycena pura</name>
    <dbReference type="NCBI Taxonomy" id="153505"/>
    <lineage>
        <taxon>Eukaryota</taxon>
        <taxon>Fungi</taxon>
        <taxon>Dikarya</taxon>
        <taxon>Basidiomycota</taxon>
        <taxon>Agaricomycotina</taxon>
        <taxon>Agaricomycetes</taxon>
        <taxon>Agaricomycetidae</taxon>
        <taxon>Agaricales</taxon>
        <taxon>Marasmiineae</taxon>
        <taxon>Mycenaceae</taxon>
        <taxon>Mycena</taxon>
    </lineage>
</organism>
<comment type="caution">
    <text evidence="2">The sequence shown here is derived from an EMBL/GenBank/DDBJ whole genome shotgun (WGS) entry which is preliminary data.</text>
</comment>
<sequence>MKRWEWRVLSLPHSALSVVVLPHPPYSHSSGPPTTSSRHFASNTPAVIIQVRLVATCLPISVFREPPTPLMPQASGRLALPLDPIKAGVEKW</sequence>
<evidence type="ECO:0000256" key="1">
    <source>
        <dbReference type="SAM" id="SignalP"/>
    </source>
</evidence>
<evidence type="ECO:0000313" key="3">
    <source>
        <dbReference type="Proteomes" id="UP001219525"/>
    </source>
</evidence>
<evidence type="ECO:0008006" key="4">
    <source>
        <dbReference type="Google" id="ProtNLM"/>
    </source>
</evidence>
<evidence type="ECO:0000313" key="2">
    <source>
        <dbReference type="EMBL" id="KAJ7204345.1"/>
    </source>
</evidence>
<protein>
    <recommendedName>
        <fullName evidence="4">Secreted protein</fullName>
    </recommendedName>
</protein>
<dbReference type="EMBL" id="JARJCW010000047">
    <property type="protein sequence ID" value="KAJ7204345.1"/>
    <property type="molecule type" value="Genomic_DNA"/>
</dbReference>
<feature type="chain" id="PRO_5042019384" description="Secreted protein" evidence="1">
    <location>
        <begin position="18"/>
        <end position="92"/>
    </location>
</feature>
<keyword evidence="3" id="KW-1185">Reference proteome</keyword>
<dbReference type="AlphaFoldDB" id="A0AAD6V955"/>